<dbReference type="GO" id="GO:0000398">
    <property type="term" value="P:mRNA splicing, via spliceosome"/>
    <property type="evidence" value="ECO:0007669"/>
    <property type="project" value="InterPro"/>
</dbReference>
<feature type="compositionally biased region" description="Basic and acidic residues" evidence="1">
    <location>
        <begin position="276"/>
        <end position="306"/>
    </location>
</feature>
<feature type="compositionally biased region" description="Polar residues" evidence="1">
    <location>
        <begin position="365"/>
        <end position="376"/>
    </location>
</feature>
<evidence type="ECO:0000313" key="2">
    <source>
        <dbReference type="EMBL" id="CBZ23906.1"/>
    </source>
</evidence>
<dbReference type="Pfam" id="PF04502">
    <property type="entry name" value="Saf4_Yju2"/>
    <property type="match status" value="1"/>
</dbReference>
<feature type="compositionally biased region" description="Low complexity" evidence="1">
    <location>
        <begin position="426"/>
        <end position="437"/>
    </location>
</feature>
<feature type="region of interest" description="Disordered" evidence="1">
    <location>
        <begin position="179"/>
        <end position="321"/>
    </location>
</feature>
<evidence type="ECO:0000256" key="1">
    <source>
        <dbReference type="SAM" id="MobiDB-lite"/>
    </source>
</evidence>
<gene>
    <name evidence="2" type="ORF">LMXM_08_29_1220</name>
</gene>
<organism evidence="2 3">
    <name type="scientific">Leishmania mexicana (strain MHOM/GT/2001/U1103)</name>
    <dbReference type="NCBI Taxonomy" id="929439"/>
    <lineage>
        <taxon>Eukaryota</taxon>
        <taxon>Discoba</taxon>
        <taxon>Euglenozoa</taxon>
        <taxon>Kinetoplastea</taxon>
        <taxon>Metakinetoplastina</taxon>
        <taxon>Trypanosomatida</taxon>
        <taxon>Trypanosomatidae</taxon>
        <taxon>Leishmaniinae</taxon>
        <taxon>Leishmania</taxon>
    </lineage>
</organism>
<dbReference type="PANTHER" id="PTHR12111">
    <property type="entry name" value="SPLICING FACTOR YJU2"/>
    <property type="match status" value="1"/>
</dbReference>
<keyword evidence="3" id="KW-1185">Reference proteome</keyword>
<feature type="compositionally biased region" description="Basic and acidic residues" evidence="1">
    <location>
        <begin position="179"/>
        <end position="192"/>
    </location>
</feature>
<feature type="region of interest" description="Disordered" evidence="1">
    <location>
        <begin position="334"/>
        <end position="376"/>
    </location>
</feature>
<dbReference type="AlphaFoldDB" id="E9ALV1"/>
<feature type="compositionally biased region" description="Acidic residues" evidence="1">
    <location>
        <begin position="261"/>
        <end position="275"/>
    </location>
</feature>
<name>E9ALV1_LEIMU</name>
<accession>E9ALV1</accession>
<feature type="region of interest" description="Disordered" evidence="1">
    <location>
        <begin position="406"/>
        <end position="479"/>
    </location>
</feature>
<dbReference type="OMA" id="EDMERRW"/>
<feature type="compositionally biased region" description="Acidic residues" evidence="1">
    <location>
        <begin position="212"/>
        <end position="221"/>
    </location>
</feature>
<dbReference type="InterPro" id="IPR007590">
    <property type="entry name" value="Saf4/Yju2"/>
</dbReference>
<dbReference type="GO" id="GO:0071006">
    <property type="term" value="C:U2-type catalytic step 1 spliceosome"/>
    <property type="evidence" value="ECO:0007669"/>
    <property type="project" value="TreeGrafter"/>
</dbReference>
<dbReference type="VEuPathDB" id="TriTrypDB:LmxM.08_29.1220"/>
<evidence type="ECO:0008006" key="4">
    <source>
        <dbReference type="Google" id="ProtNLM"/>
    </source>
</evidence>
<protein>
    <recommendedName>
        <fullName evidence="4">Splicing factor YJU2</fullName>
    </recommendedName>
</protein>
<reference evidence="2 3" key="1">
    <citation type="journal article" date="2011" name="Genome Res.">
        <title>Chromosome and gene copy number variation allow major structural change between species and strains of Leishmania.</title>
        <authorList>
            <person name="Rogers M.B."/>
            <person name="Hilley J.D."/>
            <person name="Dickens N.J."/>
            <person name="Wilkes J."/>
            <person name="Bates P.A."/>
            <person name="Depledge D.P."/>
            <person name="Harris D."/>
            <person name="Her Y."/>
            <person name="Herzyk P."/>
            <person name="Imamura H."/>
            <person name="Otto T.D."/>
            <person name="Sanders M."/>
            <person name="Seeger K."/>
            <person name="Dujardin J.C."/>
            <person name="Berriman M."/>
            <person name="Smith D.F."/>
            <person name="Hertz-Fowler C."/>
            <person name="Mottram J.C."/>
        </authorList>
    </citation>
    <scope>NUCLEOTIDE SEQUENCE [LARGE SCALE GENOMIC DNA]</scope>
    <source>
        <strain evidence="2 3">MHOM/GT/2001/U1103</strain>
    </source>
</reference>
<dbReference type="EMBL" id="FR799561">
    <property type="protein sequence ID" value="CBZ23906.1"/>
    <property type="molecule type" value="Genomic_DNA"/>
</dbReference>
<dbReference type="Proteomes" id="UP000007259">
    <property type="component" value="Chromosome 8"/>
</dbReference>
<dbReference type="GeneID" id="13447136"/>
<dbReference type="KEGG" id="lmi:LMXM_08_29_1220"/>
<sequence>MSKINATYSSGYYIAPDVDFRKLEEQQRQEQRGKRKHGGADDGGDDNVKRQTFAIPFDVICEHCHRRIARGSHVYANRRAIDKRYLDRIRIWELEILCRFCKGKYYLRTDPETPKDTGGYICEKGCKRVEGDFYSLNKQNQAAREEWEKAKAEAELNPLAALERENEAARELEERNRQIEEAVEERTGHDDGDLLTMLRSRPRRTEVCADALDNDGDEDADDRGKTGMALSSTSAEPASSPPSSSSTAFPLPKTFTLGGDSDGDGSGGEDEEDADERAFREFNEDMERRWRALERQQRARQRHEEQQSTLGETTMPADEDELRRVLARYGGDRRVTAEAVTTTEEEAEKPDALHTLGSASYPIPMSTSAPAVTPRKSSIKQNKFFVYSNDHDDDVDDADAEESLLSRLRGAPPSRPAFVSTARAPSTVSITSGVTSSAQPASRFPGPSGASQTHPPPLKGGSSLLRLLVDDEDDEDGAH</sequence>
<feature type="compositionally biased region" description="Low complexity" evidence="1">
    <location>
        <begin position="229"/>
        <end position="252"/>
    </location>
</feature>
<dbReference type="PANTHER" id="PTHR12111:SF1">
    <property type="entry name" value="SPLICING FACTOR YJU2"/>
    <property type="match status" value="1"/>
</dbReference>
<dbReference type="OrthoDB" id="674963at2759"/>
<dbReference type="RefSeq" id="XP_003872435.1">
    <property type="nucleotide sequence ID" value="XM_003872386.1"/>
</dbReference>
<proteinExistence type="predicted"/>
<feature type="compositionally biased region" description="Acidic residues" evidence="1">
    <location>
        <begin position="470"/>
        <end position="479"/>
    </location>
</feature>
<dbReference type="PhylomeDB" id="E9ALV1"/>
<evidence type="ECO:0000313" key="3">
    <source>
        <dbReference type="Proteomes" id="UP000007259"/>
    </source>
</evidence>
<feature type="region of interest" description="Disordered" evidence="1">
    <location>
        <begin position="25"/>
        <end position="48"/>
    </location>
</feature>